<organism evidence="6 7">
    <name type="scientific">Salvelinus namaycush</name>
    <name type="common">Lake trout</name>
    <name type="synonym">Salmo namaycush</name>
    <dbReference type="NCBI Taxonomy" id="8040"/>
    <lineage>
        <taxon>Eukaryota</taxon>
        <taxon>Metazoa</taxon>
        <taxon>Chordata</taxon>
        <taxon>Craniata</taxon>
        <taxon>Vertebrata</taxon>
        <taxon>Euteleostomi</taxon>
        <taxon>Actinopterygii</taxon>
        <taxon>Neopterygii</taxon>
        <taxon>Teleostei</taxon>
        <taxon>Protacanthopterygii</taxon>
        <taxon>Salmoniformes</taxon>
        <taxon>Salmonidae</taxon>
        <taxon>Salmoninae</taxon>
        <taxon>Salvelinus</taxon>
    </lineage>
</organism>
<protein>
    <recommendedName>
        <fullName evidence="5">CDAN1-interacting nuclease 1</fullName>
    </recommendedName>
</protein>
<evidence type="ECO:0000256" key="4">
    <source>
        <dbReference type="ARBA" id="ARBA00023242"/>
    </source>
</evidence>
<dbReference type="AlphaFoldDB" id="A0A8U0PG88"/>
<sequence length="111" mass="12615">MTVIAVDESNCEPKVMTKTPDIILEVPIAVDGHIVHWIESKAMFGHDHSHCTYPNKQFWSDWKMFGPGLVIYWHGFIEELDSQRDRGILLKDCFPSDIVALCHGTSTITTD</sequence>
<dbReference type="RefSeq" id="XP_038823234.1">
    <property type="nucleotide sequence ID" value="XM_038967306.1"/>
</dbReference>
<comment type="subcellular location">
    <subcellularLocation>
        <location evidence="2">Cytoplasm</location>
    </subcellularLocation>
    <subcellularLocation>
        <location evidence="1">Nucleus</location>
    </subcellularLocation>
</comment>
<dbReference type="PANTHER" id="PTHR31661">
    <property type="entry name" value="SIMILAR TO CDNA SEQUENCE BC052040"/>
    <property type="match status" value="1"/>
</dbReference>
<evidence type="ECO:0000256" key="5">
    <source>
        <dbReference type="ARBA" id="ARBA00023480"/>
    </source>
</evidence>
<dbReference type="GO" id="GO:0005634">
    <property type="term" value="C:nucleus"/>
    <property type="evidence" value="ECO:0007669"/>
    <property type="project" value="UniProtKB-SubCell"/>
</dbReference>
<dbReference type="Pfam" id="PF14811">
    <property type="entry name" value="TPD"/>
    <property type="match status" value="1"/>
</dbReference>
<dbReference type="KEGG" id="snh:120023269"/>
<name>A0A8U0PG88_SALNM</name>
<dbReference type="GeneID" id="120023269"/>
<evidence type="ECO:0000313" key="7">
    <source>
        <dbReference type="RefSeq" id="XP_038823234.1"/>
    </source>
</evidence>
<evidence type="ECO:0000256" key="1">
    <source>
        <dbReference type="ARBA" id="ARBA00004123"/>
    </source>
</evidence>
<gene>
    <name evidence="7" type="primary">LOC120023269</name>
</gene>
<dbReference type="InterPro" id="IPR029404">
    <property type="entry name" value="CDIN1"/>
</dbReference>
<evidence type="ECO:0000256" key="3">
    <source>
        <dbReference type="ARBA" id="ARBA00022490"/>
    </source>
</evidence>
<dbReference type="GO" id="GO:0005737">
    <property type="term" value="C:cytoplasm"/>
    <property type="evidence" value="ECO:0007669"/>
    <property type="project" value="UniProtKB-SubCell"/>
</dbReference>
<reference evidence="7" key="1">
    <citation type="submission" date="2025-08" db="UniProtKB">
        <authorList>
            <consortium name="RefSeq"/>
        </authorList>
    </citation>
    <scope>IDENTIFICATION</scope>
    <source>
        <tissue evidence="7">White muscle</tissue>
    </source>
</reference>
<keyword evidence="4" id="KW-0539">Nucleus</keyword>
<proteinExistence type="predicted"/>
<dbReference type="GO" id="GO:0030218">
    <property type="term" value="P:erythrocyte differentiation"/>
    <property type="evidence" value="ECO:0007669"/>
    <property type="project" value="TreeGrafter"/>
</dbReference>
<dbReference type="Proteomes" id="UP000808372">
    <property type="component" value="Chromosome 28"/>
</dbReference>
<evidence type="ECO:0000313" key="6">
    <source>
        <dbReference type="Proteomes" id="UP000808372"/>
    </source>
</evidence>
<accession>A0A8U0PG88</accession>
<keyword evidence="6" id="KW-1185">Reference proteome</keyword>
<evidence type="ECO:0000256" key="2">
    <source>
        <dbReference type="ARBA" id="ARBA00004496"/>
    </source>
</evidence>
<keyword evidence="3" id="KW-0963">Cytoplasm</keyword>
<dbReference type="PANTHER" id="PTHR31661:SF1">
    <property type="entry name" value="CDAN1-INTERACTING NUCLEASE 1"/>
    <property type="match status" value="1"/>
</dbReference>